<proteinExistence type="predicted"/>
<protein>
    <submittedName>
        <fullName evidence="2">Uncharacterized protein</fullName>
    </submittedName>
</protein>
<name>A0A167H2Q9_CALVF</name>
<accession>A0A167H2Q9</accession>
<sequence length="485" mass="53069">MPAHELGTELRSEETETHLSLEVTMVDSTETGAMEAEEQIVAAPVGDILGSLVREARLRNGRDRLTGEALETEGGNTGVTDGAADETEALTTSLSPSAVSGGRDVAPLQTSPDVRGNVQVELAGDTAHQVGQNAGTSHAASQDKHFSVMMILFENEADPGTVSGRAKMKISSSIDRSVTKIIRRMLEPTPTGLGHGLSYCLSGQYKSFALATSRVPSIQRIGRSPFQDQPGHQFLGLFGKLVRGEAYPLVDNLEPMDQTAPQTQSFLDALPPNVPRKWFEGVVYVLYLVRMSNDATNVRGDRPNAPRSPSPSRIPILQRPNGTPTTNVDTAVDRPLQSRSSPTPPTANEVGMAVERIEDPGHSHARSSRRRSRRNEPSTPRSRRPNSSQTREMTQDPNFHFRSAFLNAQFPRIHQILSGDVSLQDLKPIISIAWFFQRMQLLNEVATTLGMPELQETNVYIVRDVEGWDGRVTADNVVAWFASHP</sequence>
<dbReference type="AlphaFoldDB" id="A0A167H2Q9"/>
<dbReference type="EMBL" id="KV417327">
    <property type="protein sequence ID" value="KZO91167.1"/>
    <property type="molecule type" value="Genomic_DNA"/>
</dbReference>
<reference evidence="2 3" key="1">
    <citation type="journal article" date="2016" name="Mol. Biol. Evol.">
        <title>Comparative Genomics of Early-Diverging Mushroom-Forming Fungi Provides Insights into the Origins of Lignocellulose Decay Capabilities.</title>
        <authorList>
            <person name="Nagy L.G."/>
            <person name="Riley R."/>
            <person name="Tritt A."/>
            <person name="Adam C."/>
            <person name="Daum C."/>
            <person name="Floudas D."/>
            <person name="Sun H."/>
            <person name="Yadav J.S."/>
            <person name="Pangilinan J."/>
            <person name="Larsson K.H."/>
            <person name="Matsuura K."/>
            <person name="Barry K."/>
            <person name="Labutti K."/>
            <person name="Kuo R."/>
            <person name="Ohm R.A."/>
            <person name="Bhattacharya S.S."/>
            <person name="Shirouzu T."/>
            <person name="Yoshinaga Y."/>
            <person name="Martin F.M."/>
            <person name="Grigoriev I.V."/>
            <person name="Hibbett D.S."/>
        </authorList>
    </citation>
    <scope>NUCLEOTIDE SEQUENCE [LARGE SCALE GENOMIC DNA]</scope>
    <source>
        <strain evidence="2 3">TUFC12733</strain>
    </source>
</reference>
<dbReference type="OrthoDB" id="3421943at2759"/>
<feature type="region of interest" description="Disordered" evidence="1">
    <location>
        <begin position="296"/>
        <end position="393"/>
    </location>
</feature>
<evidence type="ECO:0000313" key="3">
    <source>
        <dbReference type="Proteomes" id="UP000076738"/>
    </source>
</evidence>
<organism evidence="2 3">
    <name type="scientific">Calocera viscosa (strain TUFC12733)</name>
    <dbReference type="NCBI Taxonomy" id="1330018"/>
    <lineage>
        <taxon>Eukaryota</taxon>
        <taxon>Fungi</taxon>
        <taxon>Dikarya</taxon>
        <taxon>Basidiomycota</taxon>
        <taxon>Agaricomycotina</taxon>
        <taxon>Dacrymycetes</taxon>
        <taxon>Dacrymycetales</taxon>
        <taxon>Dacrymycetaceae</taxon>
        <taxon>Calocera</taxon>
    </lineage>
</organism>
<feature type="compositionally biased region" description="Basic residues" evidence="1">
    <location>
        <begin position="363"/>
        <end position="373"/>
    </location>
</feature>
<evidence type="ECO:0000256" key="1">
    <source>
        <dbReference type="SAM" id="MobiDB-lite"/>
    </source>
</evidence>
<dbReference type="Proteomes" id="UP000076738">
    <property type="component" value="Unassembled WGS sequence"/>
</dbReference>
<evidence type="ECO:0000313" key="2">
    <source>
        <dbReference type="EMBL" id="KZO91167.1"/>
    </source>
</evidence>
<feature type="compositionally biased region" description="Low complexity" evidence="1">
    <location>
        <begin position="377"/>
        <end position="391"/>
    </location>
</feature>
<feature type="compositionally biased region" description="Polar residues" evidence="1">
    <location>
        <begin position="320"/>
        <end position="329"/>
    </location>
</feature>
<keyword evidence="3" id="KW-1185">Reference proteome</keyword>
<gene>
    <name evidence="2" type="ORF">CALVIDRAFT_568439</name>
</gene>